<feature type="domain" description="Reverse transcriptase Ty1/copia-type" evidence="1">
    <location>
        <begin position="2"/>
        <end position="148"/>
    </location>
</feature>
<proteinExistence type="predicted"/>
<reference evidence="2 3" key="1">
    <citation type="submission" date="2024-01" db="EMBL/GenBank/DDBJ databases">
        <title>The complete chloroplast genome sequence of Lithospermum erythrorhizon: insights into the phylogenetic relationship among Boraginaceae species and the maternal lineages of purple gromwells.</title>
        <authorList>
            <person name="Okada T."/>
            <person name="Watanabe K."/>
        </authorList>
    </citation>
    <scope>NUCLEOTIDE SEQUENCE [LARGE SCALE GENOMIC DNA]</scope>
</reference>
<sequence>MTSIRFALSLIAKYDLEVEQLHVKDAFLNGELEENIYMYQPEGYVVSGKENMVCKLQRSVYGLKQAPRQWYKRFDSFMLHHGFERILIDHCVYMKRKTAAEFIVLLLYVNDMLIMGKNANEIRNLKIKLNESFEMKDLGKAEHILAISCPLGTQFKMSTHLSPKNKAEQQVMEKIPYAPAIRSLIKEEDLVAYTDSDLRGDAGSIKSTFGYLFTYAGGAISWQSKLQKCIALSTTEAEYIVVTECFKEMLWLKRFFEELGLSHQKFIVQCDSQNAIHLCKNPSLHSRLKHIHLRYHWVREVLKEKVLQLEKVHTEDNGASMLTKVLPRSKHDTCCVIADLDTATSE</sequence>
<dbReference type="Proteomes" id="UP001454036">
    <property type="component" value="Unassembled WGS sequence"/>
</dbReference>
<keyword evidence="2" id="KW-0812">Transmembrane</keyword>
<organism evidence="2 3">
    <name type="scientific">Lithospermum erythrorhizon</name>
    <name type="common">Purple gromwell</name>
    <name type="synonym">Lithospermum officinale var. erythrorhizon</name>
    <dbReference type="NCBI Taxonomy" id="34254"/>
    <lineage>
        <taxon>Eukaryota</taxon>
        <taxon>Viridiplantae</taxon>
        <taxon>Streptophyta</taxon>
        <taxon>Embryophyta</taxon>
        <taxon>Tracheophyta</taxon>
        <taxon>Spermatophyta</taxon>
        <taxon>Magnoliopsida</taxon>
        <taxon>eudicotyledons</taxon>
        <taxon>Gunneridae</taxon>
        <taxon>Pentapetalae</taxon>
        <taxon>asterids</taxon>
        <taxon>lamiids</taxon>
        <taxon>Boraginales</taxon>
        <taxon>Boraginaceae</taxon>
        <taxon>Boraginoideae</taxon>
        <taxon>Lithospermeae</taxon>
        <taxon>Lithospermum</taxon>
    </lineage>
</organism>
<keyword evidence="2" id="KW-0472">Membrane</keyword>
<evidence type="ECO:0000313" key="3">
    <source>
        <dbReference type="Proteomes" id="UP001454036"/>
    </source>
</evidence>
<dbReference type="AlphaFoldDB" id="A0AAV3RV43"/>
<keyword evidence="3" id="KW-1185">Reference proteome</keyword>
<protein>
    <submittedName>
        <fullName evidence="2">Transmembrane signal receptor</fullName>
    </submittedName>
</protein>
<name>A0AAV3RV43_LITER</name>
<evidence type="ECO:0000259" key="1">
    <source>
        <dbReference type="Pfam" id="PF07727"/>
    </source>
</evidence>
<dbReference type="SUPFAM" id="SSF56672">
    <property type="entry name" value="DNA/RNA polymerases"/>
    <property type="match status" value="1"/>
</dbReference>
<dbReference type="PANTHER" id="PTHR11439">
    <property type="entry name" value="GAG-POL-RELATED RETROTRANSPOSON"/>
    <property type="match status" value="1"/>
</dbReference>
<dbReference type="PANTHER" id="PTHR11439:SF467">
    <property type="entry name" value="INTEGRASE CATALYTIC DOMAIN-CONTAINING PROTEIN"/>
    <property type="match status" value="1"/>
</dbReference>
<dbReference type="InterPro" id="IPR013103">
    <property type="entry name" value="RVT_2"/>
</dbReference>
<dbReference type="CDD" id="cd09272">
    <property type="entry name" value="RNase_HI_RT_Ty1"/>
    <property type="match status" value="1"/>
</dbReference>
<accession>A0AAV3RV43</accession>
<dbReference type="InterPro" id="IPR043502">
    <property type="entry name" value="DNA/RNA_pol_sf"/>
</dbReference>
<dbReference type="EMBL" id="BAABME010012183">
    <property type="protein sequence ID" value="GAA0184814.1"/>
    <property type="molecule type" value="Genomic_DNA"/>
</dbReference>
<gene>
    <name evidence="2" type="ORF">LIER_32102</name>
</gene>
<evidence type="ECO:0000313" key="2">
    <source>
        <dbReference type="EMBL" id="GAA0184814.1"/>
    </source>
</evidence>
<comment type="caution">
    <text evidence="2">The sequence shown here is derived from an EMBL/GenBank/DDBJ whole genome shotgun (WGS) entry which is preliminary data.</text>
</comment>
<dbReference type="Pfam" id="PF07727">
    <property type="entry name" value="RVT_2"/>
    <property type="match status" value="1"/>
</dbReference>
<keyword evidence="2" id="KW-0675">Receptor</keyword>